<protein>
    <submittedName>
        <fullName evidence="2">Uncharacterized protein</fullName>
    </submittedName>
</protein>
<sequence>MALSSSRSSRLSASSGRGKGGGEMERLSSPVPYRVGPYDYSPEVKCHSNRKAPCWTSWSDDNPDRRYLYWDCGYYVWIDREATQYERLLLCDLRNAVWQLRREKAQEQQQVERVQEQNAELRQVIQQLEEEKDELKKKMEKMEEKEQLEQKEKRKMKAGLNRLV</sequence>
<dbReference type="PANTHER" id="PTHR33248">
    <property type="entry name" value="ZINC ION-BINDING PROTEIN"/>
    <property type="match status" value="1"/>
</dbReference>
<dbReference type="Gramene" id="PVH34037">
    <property type="protein sequence ID" value="PVH34037"/>
    <property type="gene ID" value="PAHAL_8G122100"/>
</dbReference>
<organism evidence="2">
    <name type="scientific">Panicum hallii</name>
    <dbReference type="NCBI Taxonomy" id="206008"/>
    <lineage>
        <taxon>Eukaryota</taxon>
        <taxon>Viridiplantae</taxon>
        <taxon>Streptophyta</taxon>
        <taxon>Embryophyta</taxon>
        <taxon>Tracheophyta</taxon>
        <taxon>Spermatophyta</taxon>
        <taxon>Magnoliopsida</taxon>
        <taxon>Liliopsida</taxon>
        <taxon>Poales</taxon>
        <taxon>Poaceae</taxon>
        <taxon>PACMAD clade</taxon>
        <taxon>Panicoideae</taxon>
        <taxon>Panicodae</taxon>
        <taxon>Paniceae</taxon>
        <taxon>Panicinae</taxon>
        <taxon>Panicum</taxon>
        <taxon>Panicum sect. Panicum</taxon>
    </lineage>
</organism>
<dbReference type="AlphaFoldDB" id="A0A2T8I8N2"/>
<proteinExistence type="predicted"/>
<reference evidence="2" key="1">
    <citation type="submission" date="2018-04" db="EMBL/GenBank/DDBJ databases">
        <title>WGS assembly of Panicum hallii.</title>
        <authorList>
            <person name="Lovell J."/>
            <person name="Jenkins J."/>
            <person name="Lowry D."/>
            <person name="Mamidi S."/>
            <person name="Sreedasyam A."/>
            <person name="Weng X."/>
            <person name="Barry K."/>
            <person name="Bonette J."/>
            <person name="Campitelli B."/>
            <person name="Daum C."/>
            <person name="Gordon S."/>
            <person name="Gould B."/>
            <person name="Lipzen A."/>
            <person name="Macqueen A."/>
            <person name="Palacio-Mejia J."/>
            <person name="Plott C."/>
            <person name="Shakirov E."/>
            <person name="Shu S."/>
            <person name="Yoshinaga Y."/>
            <person name="Zane M."/>
            <person name="Rokhsar D."/>
            <person name="Grimwood J."/>
            <person name="Schmutz J."/>
            <person name="Juenger T."/>
        </authorList>
    </citation>
    <scope>NUCLEOTIDE SEQUENCE [LARGE SCALE GENOMIC DNA]</scope>
    <source>
        <strain evidence="2">FIL2</strain>
    </source>
</reference>
<gene>
    <name evidence="2" type="ORF">PAHAL_8G122100</name>
</gene>
<evidence type="ECO:0000313" key="2">
    <source>
        <dbReference type="EMBL" id="PVH34037.1"/>
    </source>
</evidence>
<feature type="region of interest" description="Disordered" evidence="1">
    <location>
        <begin position="136"/>
        <end position="164"/>
    </location>
</feature>
<accession>A0A2T8I8N2</accession>
<name>A0A2T8I8N2_9POAL</name>
<feature type="compositionally biased region" description="Low complexity" evidence="1">
    <location>
        <begin position="1"/>
        <end position="16"/>
    </location>
</feature>
<evidence type="ECO:0000256" key="1">
    <source>
        <dbReference type="SAM" id="MobiDB-lite"/>
    </source>
</evidence>
<dbReference type="EMBL" id="CM008053">
    <property type="protein sequence ID" value="PVH34037.1"/>
    <property type="molecule type" value="Genomic_DNA"/>
</dbReference>
<dbReference type="Proteomes" id="UP000243499">
    <property type="component" value="Chromosome 8"/>
</dbReference>
<feature type="region of interest" description="Disordered" evidence="1">
    <location>
        <begin position="1"/>
        <end position="30"/>
    </location>
</feature>
<feature type="compositionally biased region" description="Basic and acidic residues" evidence="1">
    <location>
        <begin position="136"/>
        <end position="152"/>
    </location>
</feature>